<feature type="non-terminal residue" evidence="1">
    <location>
        <position position="58"/>
    </location>
</feature>
<comment type="caution">
    <text evidence="1">The sequence shown here is derived from an EMBL/GenBank/DDBJ whole genome shotgun (WGS) entry which is preliminary data.</text>
</comment>
<proteinExistence type="predicted"/>
<dbReference type="EMBL" id="CM041543">
    <property type="protein sequence ID" value="KAI3364631.1"/>
    <property type="molecule type" value="Genomic_DNA"/>
</dbReference>
<accession>A0ACB8W9Q4</accession>
<protein>
    <submittedName>
        <fullName evidence="1">Uncharacterized protein</fullName>
    </submittedName>
</protein>
<gene>
    <name evidence="1" type="ORF">L3Q82_011415</name>
</gene>
<sequence length="58" mass="6761">MNLSVEPQPHVGKRQVLNPEFSPVQGQEDSGLDKFPMDQYQNSCRLFWILEELLQKSK</sequence>
<dbReference type="Proteomes" id="UP000831701">
    <property type="component" value="Chromosome 13"/>
</dbReference>
<evidence type="ECO:0000313" key="2">
    <source>
        <dbReference type="Proteomes" id="UP000831701"/>
    </source>
</evidence>
<evidence type="ECO:0000313" key="1">
    <source>
        <dbReference type="EMBL" id="KAI3364631.1"/>
    </source>
</evidence>
<reference evidence="1" key="1">
    <citation type="submission" date="2022-04" db="EMBL/GenBank/DDBJ databases">
        <title>Jade perch genome.</title>
        <authorList>
            <person name="Chao B."/>
        </authorList>
    </citation>
    <scope>NUCLEOTIDE SEQUENCE</scope>
    <source>
        <strain evidence="1">CB-2022</strain>
    </source>
</reference>
<name>A0ACB8W9Q4_9TELE</name>
<organism evidence="1 2">
    <name type="scientific">Scortum barcoo</name>
    <name type="common">barcoo grunter</name>
    <dbReference type="NCBI Taxonomy" id="214431"/>
    <lineage>
        <taxon>Eukaryota</taxon>
        <taxon>Metazoa</taxon>
        <taxon>Chordata</taxon>
        <taxon>Craniata</taxon>
        <taxon>Vertebrata</taxon>
        <taxon>Euteleostomi</taxon>
        <taxon>Actinopterygii</taxon>
        <taxon>Neopterygii</taxon>
        <taxon>Teleostei</taxon>
        <taxon>Neoteleostei</taxon>
        <taxon>Acanthomorphata</taxon>
        <taxon>Eupercaria</taxon>
        <taxon>Centrarchiformes</taxon>
        <taxon>Terapontoidei</taxon>
        <taxon>Terapontidae</taxon>
        <taxon>Scortum</taxon>
    </lineage>
</organism>
<keyword evidence="2" id="KW-1185">Reference proteome</keyword>